<protein>
    <submittedName>
        <fullName evidence="1">Uncharacterized protein</fullName>
    </submittedName>
</protein>
<dbReference type="AlphaFoldDB" id="A0A1A6GVK3"/>
<sequence length="89" mass="10130">MVRLAEVYNFPQLRITYGAERRQNPWLGEDQLQAWALHSNSPEHPAPESTESAPAVVRQSRSRCLCRLRPGESVHLTQQKRLIGPRLSG</sequence>
<evidence type="ECO:0000313" key="2">
    <source>
        <dbReference type="Proteomes" id="UP000092124"/>
    </source>
</evidence>
<name>A0A1A6GVK3_NEOLE</name>
<comment type="caution">
    <text evidence="1">The sequence shown here is derived from an EMBL/GenBank/DDBJ whole genome shotgun (WGS) entry which is preliminary data.</text>
</comment>
<accession>A0A1A6GVK3</accession>
<proteinExistence type="predicted"/>
<dbReference type="Proteomes" id="UP000092124">
    <property type="component" value="Unassembled WGS sequence"/>
</dbReference>
<organism evidence="1 2">
    <name type="scientific">Neotoma lepida</name>
    <name type="common">Desert woodrat</name>
    <dbReference type="NCBI Taxonomy" id="56216"/>
    <lineage>
        <taxon>Eukaryota</taxon>
        <taxon>Metazoa</taxon>
        <taxon>Chordata</taxon>
        <taxon>Craniata</taxon>
        <taxon>Vertebrata</taxon>
        <taxon>Euteleostomi</taxon>
        <taxon>Mammalia</taxon>
        <taxon>Eutheria</taxon>
        <taxon>Euarchontoglires</taxon>
        <taxon>Glires</taxon>
        <taxon>Rodentia</taxon>
        <taxon>Myomorpha</taxon>
        <taxon>Muroidea</taxon>
        <taxon>Cricetidae</taxon>
        <taxon>Neotominae</taxon>
        <taxon>Neotoma</taxon>
    </lineage>
</organism>
<gene>
    <name evidence="1" type="ORF">A6R68_01087</name>
</gene>
<evidence type="ECO:0000313" key="1">
    <source>
        <dbReference type="EMBL" id="OBS70363.1"/>
    </source>
</evidence>
<reference evidence="1 2" key="1">
    <citation type="submission" date="2016-06" db="EMBL/GenBank/DDBJ databases">
        <title>The Draft Genome Sequence and Annotation of the Desert Woodrat Neotoma lepida.</title>
        <authorList>
            <person name="Campbell M."/>
            <person name="Oakeson K.F."/>
            <person name="Yandell M."/>
            <person name="Halpert J.R."/>
            <person name="Dearing D."/>
        </authorList>
    </citation>
    <scope>NUCLEOTIDE SEQUENCE [LARGE SCALE GENOMIC DNA]</scope>
    <source>
        <strain evidence="1">417</strain>
        <tissue evidence="1">Liver</tissue>
    </source>
</reference>
<keyword evidence="2" id="KW-1185">Reference proteome</keyword>
<dbReference type="EMBL" id="LZPO01066333">
    <property type="protein sequence ID" value="OBS70363.1"/>
    <property type="molecule type" value="Genomic_DNA"/>
</dbReference>